<proteinExistence type="predicted"/>
<dbReference type="AlphaFoldDB" id="A0A3N9WPN0"/>
<sequence>MSLSGLGDTGKAQPPPALFPAPESDTPTPGRRRGGARQNLPAQSSSPQQAPVQSDDAGRQLVFFGADAAEPTVADLAGLLAGPAEVVRMGGTARLSVQVDAAWRVHVLVAELASRGLAASWEPIEGERHAVRTSYTRILKPLAAAWLHGSTKRPPAAFHLTGRRLRLWLAAAGTPEPPDCLLLRLGPDDKECWESIGVALAATGLAGTLLGPADGGPAYRITSRRRLARLAELVGEPPRAAPPEAWPV</sequence>
<evidence type="ECO:0000313" key="2">
    <source>
        <dbReference type="EMBL" id="RQX02782.1"/>
    </source>
</evidence>
<feature type="region of interest" description="Disordered" evidence="1">
    <location>
        <begin position="1"/>
        <end position="55"/>
    </location>
</feature>
<dbReference type="Proteomes" id="UP000282312">
    <property type="component" value="Unassembled WGS sequence"/>
</dbReference>
<reference evidence="2 3" key="1">
    <citation type="submission" date="2018-05" db="EMBL/GenBank/DDBJ databases">
        <title>Micromonospora from Atacama Desert.</title>
        <authorList>
            <person name="Carro L."/>
            <person name="Goodfellow M."/>
            <person name="Klenk H.-P."/>
        </authorList>
    </citation>
    <scope>NUCLEOTIDE SEQUENCE [LARGE SCALE GENOMIC DNA]</scope>
    <source>
        <strain evidence="2 3">LB39</strain>
    </source>
</reference>
<accession>A0A3N9WPN0</accession>
<gene>
    <name evidence="2" type="ORF">DLJ59_14425</name>
</gene>
<feature type="compositionally biased region" description="Low complexity" evidence="1">
    <location>
        <begin position="41"/>
        <end position="54"/>
    </location>
</feature>
<dbReference type="EMBL" id="QGSZ01000201">
    <property type="protein sequence ID" value="RQX02782.1"/>
    <property type="molecule type" value="Genomic_DNA"/>
</dbReference>
<keyword evidence="3" id="KW-1185">Reference proteome</keyword>
<name>A0A3N9WPN0_9ACTN</name>
<evidence type="ECO:0000313" key="3">
    <source>
        <dbReference type="Proteomes" id="UP000282312"/>
    </source>
</evidence>
<organism evidence="2 3">
    <name type="scientific">Micromonospora inaquosa</name>
    <dbReference type="NCBI Taxonomy" id="2203716"/>
    <lineage>
        <taxon>Bacteria</taxon>
        <taxon>Bacillati</taxon>
        <taxon>Actinomycetota</taxon>
        <taxon>Actinomycetes</taxon>
        <taxon>Micromonosporales</taxon>
        <taxon>Micromonosporaceae</taxon>
        <taxon>Micromonospora</taxon>
    </lineage>
</organism>
<protein>
    <submittedName>
        <fullName evidence="2">Uncharacterized protein</fullName>
    </submittedName>
</protein>
<dbReference type="OrthoDB" id="3403532at2"/>
<evidence type="ECO:0000256" key="1">
    <source>
        <dbReference type="SAM" id="MobiDB-lite"/>
    </source>
</evidence>
<comment type="caution">
    <text evidence="2">The sequence shown here is derived from an EMBL/GenBank/DDBJ whole genome shotgun (WGS) entry which is preliminary data.</text>
</comment>